<sequence>MNAQTTKSLVRFPKLPARYAGIVMPFLLSVLMTAIVSFIRTLRGVGFGNASVSLWLNAWVLSWVVAFPTLLVALPIVRRLTTALVAAR</sequence>
<proteinExistence type="predicted"/>
<keyword evidence="1" id="KW-0472">Membrane</keyword>
<dbReference type="InterPro" id="IPR021529">
    <property type="entry name" value="DUF2798"/>
</dbReference>
<comment type="caution">
    <text evidence="2">The sequence shown here is derived from an EMBL/GenBank/DDBJ whole genome shotgun (WGS) entry which is preliminary data.</text>
</comment>
<gene>
    <name evidence="2" type="ORF">HND93_00800</name>
</gene>
<name>A0ABX2T4Y1_9PROT</name>
<dbReference type="RefSeq" id="WP_180279996.1">
    <property type="nucleotide sequence ID" value="NZ_JABFDB010000001.1"/>
</dbReference>
<feature type="transmembrane region" description="Helical" evidence="1">
    <location>
        <begin position="54"/>
        <end position="74"/>
    </location>
</feature>
<keyword evidence="3" id="KW-1185">Reference proteome</keyword>
<dbReference type="EMBL" id="JABFDB010000001">
    <property type="protein sequence ID" value="NYZ18233.1"/>
    <property type="molecule type" value="Genomic_DNA"/>
</dbReference>
<keyword evidence="1" id="KW-1133">Transmembrane helix</keyword>
<evidence type="ECO:0000256" key="1">
    <source>
        <dbReference type="SAM" id="Phobius"/>
    </source>
</evidence>
<accession>A0ABX2T4Y1</accession>
<feature type="transmembrane region" description="Helical" evidence="1">
    <location>
        <begin position="21"/>
        <end position="42"/>
    </location>
</feature>
<evidence type="ECO:0000313" key="3">
    <source>
        <dbReference type="Proteomes" id="UP000584642"/>
    </source>
</evidence>
<organism evidence="2 3">
    <name type="scientific">Azospirillum oleiclasticum</name>
    <dbReference type="NCBI Taxonomy" id="2735135"/>
    <lineage>
        <taxon>Bacteria</taxon>
        <taxon>Pseudomonadati</taxon>
        <taxon>Pseudomonadota</taxon>
        <taxon>Alphaproteobacteria</taxon>
        <taxon>Rhodospirillales</taxon>
        <taxon>Azospirillaceae</taxon>
        <taxon>Azospirillum</taxon>
    </lineage>
</organism>
<evidence type="ECO:0000313" key="2">
    <source>
        <dbReference type="EMBL" id="NYZ18233.1"/>
    </source>
</evidence>
<protein>
    <submittedName>
        <fullName evidence="2">DUF2798 domain-containing protein</fullName>
    </submittedName>
</protein>
<dbReference type="Proteomes" id="UP000584642">
    <property type="component" value="Unassembled WGS sequence"/>
</dbReference>
<keyword evidence="1" id="KW-0812">Transmembrane</keyword>
<dbReference type="Pfam" id="PF11391">
    <property type="entry name" value="DUF2798"/>
    <property type="match status" value="1"/>
</dbReference>
<reference evidence="2 3" key="1">
    <citation type="submission" date="2020-05" db="EMBL/GenBank/DDBJ databases">
        <title>Azospirillum oleiclasticum sp. nov, a nitrogen-fixing and heavy crude oil-emulsifying bacterium isolated from the crude oil of Yumen Oilfield.</title>
        <authorList>
            <person name="Wu D."/>
            <person name="Cai M."/>
            <person name="Zhang X."/>
        </authorList>
    </citation>
    <scope>NUCLEOTIDE SEQUENCE [LARGE SCALE GENOMIC DNA]</scope>
    <source>
        <strain evidence="2 3">ROY-1-1-2</strain>
    </source>
</reference>